<keyword evidence="2" id="KW-0732">Signal</keyword>
<evidence type="ECO:0000256" key="1">
    <source>
        <dbReference type="SAM" id="MobiDB-lite"/>
    </source>
</evidence>
<keyword evidence="4" id="KW-1185">Reference proteome</keyword>
<gene>
    <name evidence="3" type="ORF">RRG08_023583</name>
</gene>
<dbReference type="EMBL" id="JAWDGP010000340">
    <property type="protein sequence ID" value="KAK3801311.1"/>
    <property type="molecule type" value="Genomic_DNA"/>
</dbReference>
<evidence type="ECO:0008006" key="5">
    <source>
        <dbReference type="Google" id="ProtNLM"/>
    </source>
</evidence>
<dbReference type="SUPFAM" id="SSF57501">
    <property type="entry name" value="Cystine-knot cytokines"/>
    <property type="match status" value="1"/>
</dbReference>
<evidence type="ECO:0000313" key="3">
    <source>
        <dbReference type="EMBL" id="KAK3801311.1"/>
    </source>
</evidence>
<reference evidence="3" key="1">
    <citation type="journal article" date="2023" name="G3 (Bethesda)">
        <title>A reference genome for the long-term kleptoplast-retaining sea slug Elysia crispata morphotype clarki.</title>
        <authorList>
            <person name="Eastman K.E."/>
            <person name="Pendleton A.L."/>
            <person name="Shaikh M.A."/>
            <person name="Suttiyut T."/>
            <person name="Ogas R."/>
            <person name="Tomko P."/>
            <person name="Gavelis G."/>
            <person name="Widhalm J.R."/>
            <person name="Wisecaver J.H."/>
        </authorList>
    </citation>
    <scope>NUCLEOTIDE SEQUENCE</scope>
    <source>
        <strain evidence="3">ECLA1</strain>
    </source>
</reference>
<dbReference type="AlphaFoldDB" id="A0AAE1B999"/>
<dbReference type="InterPro" id="IPR029034">
    <property type="entry name" value="Cystine-knot_cytokine"/>
</dbReference>
<feature type="chain" id="PRO_5042290996" description="CTCK domain-containing protein" evidence="2">
    <location>
        <begin position="31"/>
        <end position="266"/>
    </location>
</feature>
<feature type="compositionally biased region" description="Basic and acidic residues" evidence="1">
    <location>
        <begin position="86"/>
        <end position="95"/>
    </location>
</feature>
<feature type="signal peptide" evidence="2">
    <location>
        <begin position="1"/>
        <end position="30"/>
    </location>
</feature>
<proteinExistence type="predicted"/>
<name>A0AAE1B999_9GAST</name>
<accession>A0AAE1B999</accession>
<dbReference type="Gene3D" id="2.10.90.10">
    <property type="entry name" value="Cystine-knot cytokines"/>
    <property type="match status" value="1"/>
</dbReference>
<feature type="region of interest" description="Disordered" evidence="1">
    <location>
        <begin position="86"/>
        <end position="118"/>
    </location>
</feature>
<comment type="caution">
    <text evidence="3">The sequence shown here is derived from an EMBL/GenBank/DDBJ whole genome shotgun (WGS) entry which is preliminary data.</text>
</comment>
<feature type="region of interest" description="Disordered" evidence="1">
    <location>
        <begin position="35"/>
        <end position="54"/>
    </location>
</feature>
<evidence type="ECO:0000256" key="2">
    <source>
        <dbReference type="SAM" id="SignalP"/>
    </source>
</evidence>
<protein>
    <recommendedName>
        <fullName evidence="5">CTCK domain-containing protein</fullName>
    </recommendedName>
</protein>
<feature type="compositionally biased region" description="Low complexity" evidence="1">
    <location>
        <begin position="96"/>
        <end position="106"/>
    </location>
</feature>
<sequence length="266" mass="30009">MALKIFTRALKLLSTVVLISVLNLIDLTQAYSIGSTSNPSTANGKESSSVHSLSEAKWRAQQLGRRVHGEDKEAIGVSHEQKLVANLESEKRKENSPMSFRSSSMSRSKRDTFNSSSCPLPASLPQKLRQLNSLLNESTYVRVFPQQNGAITLPPDQPQSYPSSKTFRKFRSNMDPRCPYIKVKIDNGHDAYPRYLIQVKCLCTECVGANIYNCHEDRHDVWIFRRKACQNGSAVMGEEVITITMDCFCAFTSVHRKYPLPSFVRQ</sequence>
<organism evidence="3 4">
    <name type="scientific">Elysia crispata</name>
    <name type="common">lettuce slug</name>
    <dbReference type="NCBI Taxonomy" id="231223"/>
    <lineage>
        <taxon>Eukaryota</taxon>
        <taxon>Metazoa</taxon>
        <taxon>Spiralia</taxon>
        <taxon>Lophotrochozoa</taxon>
        <taxon>Mollusca</taxon>
        <taxon>Gastropoda</taxon>
        <taxon>Heterobranchia</taxon>
        <taxon>Euthyneura</taxon>
        <taxon>Panpulmonata</taxon>
        <taxon>Sacoglossa</taxon>
        <taxon>Placobranchoidea</taxon>
        <taxon>Plakobranchidae</taxon>
        <taxon>Elysia</taxon>
    </lineage>
</organism>
<feature type="compositionally biased region" description="Polar residues" evidence="1">
    <location>
        <begin position="35"/>
        <end position="52"/>
    </location>
</feature>
<dbReference type="Proteomes" id="UP001283361">
    <property type="component" value="Unassembled WGS sequence"/>
</dbReference>
<evidence type="ECO:0000313" key="4">
    <source>
        <dbReference type="Proteomes" id="UP001283361"/>
    </source>
</evidence>